<accession>A0AC61NNT3</accession>
<gene>
    <name evidence="1" type="primary">nadB</name>
    <name evidence="1" type="ORF">K4L44_13140</name>
</gene>
<keyword evidence="1" id="KW-0560">Oxidoreductase</keyword>
<evidence type="ECO:0000313" key="1">
    <source>
        <dbReference type="EMBL" id="QZE13512.1"/>
    </source>
</evidence>
<organism evidence="1 2">
    <name type="scientific">Halosquirtibacter laminarini</name>
    <dbReference type="NCBI Taxonomy" id="3374600"/>
    <lineage>
        <taxon>Bacteria</taxon>
        <taxon>Pseudomonadati</taxon>
        <taxon>Bacteroidota</taxon>
        <taxon>Bacteroidia</taxon>
        <taxon>Marinilabiliales</taxon>
        <taxon>Prolixibacteraceae</taxon>
        <taxon>Halosquirtibacter</taxon>
    </lineage>
</organism>
<dbReference type="EC" id="1.4.3.16" evidence="1"/>
<name>A0AC61NNT3_9BACT</name>
<dbReference type="Proteomes" id="UP000826212">
    <property type="component" value="Chromosome"/>
</dbReference>
<reference evidence="1" key="1">
    <citation type="submission" date="2021-08" db="EMBL/GenBank/DDBJ databases">
        <title>Novel anaerobic bacterium isolated from sea squirt in East Sea, Republic of Korea.</title>
        <authorList>
            <person name="Nguyen T.H."/>
            <person name="Li Z."/>
            <person name="Lee Y.-J."/>
            <person name="Ko J."/>
            <person name="Kim S.-G."/>
        </authorList>
    </citation>
    <scope>NUCLEOTIDE SEQUENCE</scope>
    <source>
        <strain evidence="1">KCTC 25031</strain>
    </source>
</reference>
<proteinExistence type="predicted"/>
<keyword evidence="2" id="KW-1185">Reference proteome</keyword>
<dbReference type="EMBL" id="CP081303">
    <property type="protein sequence ID" value="QZE13512.1"/>
    <property type="molecule type" value="Genomic_DNA"/>
</dbReference>
<sequence length="523" mass="57653">MKSYHFDYIIVGSGLAGLASAYHASKYGNVALLTKSAIEKSNSHQAQGGIACVYGEDDNVDLHMKDTMIAGRELCETEAIKVLVSEGTLRVKEIIEMGMQFDTDEHGEIILGLEGGHSRRRILHAGGDATGARVTDFMLQKVKSNPEITIFERYSATTIIHDQQAAYGIVAVNNNTSELESFFGKNTILACGGISKVYSRSTNPKTATGDGVSMAIAAGVQVRDLEFIQFHPSALAINGLPSFLISEAVRGEGAYLRSQDGSRFMKEIHPDAELAPRDIVASAIFNQMKKDNTDHVFLSLKHLESGYMKHRFQSINSFLLKHGIDFTKEDIPIAPAAHYMVGGITTDLNGTTSMKRLYAVGEVASTGVMGANRLASNSLLECLVFSYRAINQCQKEALTLTESSITSENVYMEQDTEESMETFHKIEGELAKIMMDKVGIVRNQSLLSSALLDIEKLKKKIFFTKSFLGTTIIQRLDTCSIMIEMALNRKESRGGHIRSDYKNSVESYRTHSNINKTLIKQKK</sequence>
<protein>
    <submittedName>
        <fullName evidence="1">L-aspartate oxidase</fullName>
        <ecNumber evidence="1">1.4.3.16</ecNumber>
    </submittedName>
</protein>
<evidence type="ECO:0000313" key="2">
    <source>
        <dbReference type="Proteomes" id="UP000826212"/>
    </source>
</evidence>